<organism evidence="1 2">
    <name type="scientific">Kutzneria buriramensis</name>
    <dbReference type="NCBI Taxonomy" id="1045776"/>
    <lineage>
        <taxon>Bacteria</taxon>
        <taxon>Bacillati</taxon>
        <taxon>Actinomycetota</taxon>
        <taxon>Actinomycetes</taxon>
        <taxon>Pseudonocardiales</taxon>
        <taxon>Pseudonocardiaceae</taxon>
        <taxon>Kutzneria</taxon>
    </lineage>
</organism>
<reference evidence="1 2" key="1">
    <citation type="submission" date="2018-08" db="EMBL/GenBank/DDBJ databases">
        <title>Genomic Encyclopedia of Archaeal and Bacterial Type Strains, Phase II (KMG-II): from individual species to whole genera.</title>
        <authorList>
            <person name="Goeker M."/>
        </authorList>
    </citation>
    <scope>NUCLEOTIDE SEQUENCE [LARGE SCALE GENOMIC DNA]</scope>
    <source>
        <strain evidence="1 2">DSM 45791</strain>
    </source>
</reference>
<dbReference type="EMBL" id="QUNO01000022">
    <property type="protein sequence ID" value="REH31179.1"/>
    <property type="molecule type" value="Genomic_DNA"/>
</dbReference>
<dbReference type="AlphaFoldDB" id="A0A3E0GWC8"/>
<evidence type="ECO:0000313" key="1">
    <source>
        <dbReference type="EMBL" id="REH31179.1"/>
    </source>
</evidence>
<evidence type="ECO:0000313" key="2">
    <source>
        <dbReference type="Proteomes" id="UP000256269"/>
    </source>
</evidence>
<comment type="caution">
    <text evidence="1">The sequence shown here is derived from an EMBL/GenBank/DDBJ whole genome shotgun (WGS) entry which is preliminary data.</text>
</comment>
<sequence>MHTDSSGPPVADSAAAPTAHRDRTWMWVHAGLVDVYGVHRATELLELFAQFVHDSPAEDNAAGLPAGSSIAWDRESGTTTVSTEAGVRDLTFSEWHQVTDLTRFDAWLARREHAETLLRLAVAQLARVGVEAQATGGPPQRQLVMLTAPQVLQSLEHVVRSRVGSPAWSEAIDRPTACYLLGVGTESSSPERDAALASAVDPWTAEVQWLARARAAVSNPNRW</sequence>
<gene>
    <name evidence="1" type="ORF">BCF44_122202</name>
</gene>
<keyword evidence="2" id="KW-1185">Reference proteome</keyword>
<accession>A0A3E0GWC8</accession>
<proteinExistence type="predicted"/>
<dbReference type="RefSeq" id="WP_170218129.1">
    <property type="nucleotide sequence ID" value="NZ_CP144376.1"/>
</dbReference>
<name>A0A3E0GWC8_9PSEU</name>
<dbReference type="Proteomes" id="UP000256269">
    <property type="component" value="Unassembled WGS sequence"/>
</dbReference>
<protein>
    <submittedName>
        <fullName evidence="1">Uncharacterized protein</fullName>
    </submittedName>
</protein>